<dbReference type="AlphaFoldDB" id="A0A366E1A3"/>
<dbReference type="STRING" id="200904.GCA_900168775_03445"/>
<dbReference type="OrthoDB" id="193997at2"/>
<organism evidence="1 2">
    <name type="scientific">Paraliobacillus ryukyuensis</name>
    <dbReference type="NCBI Taxonomy" id="200904"/>
    <lineage>
        <taxon>Bacteria</taxon>
        <taxon>Bacillati</taxon>
        <taxon>Bacillota</taxon>
        <taxon>Bacilli</taxon>
        <taxon>Bacillales</taxon>
        <taxon>Bacillaceae</taxon>
        <taxon>Paraliobacillus</taxon>
    </lineage>
</organism>
<reference evidence="1 2" key="1">
    <citation type="submission" date="2018-06" db="EMBL/GenBank/DDBJ databases">
        <title>Genomic Encyclopedia of Type Strains, Phase IV (KMG-IV): sequencing the most valuable type-strain genomes for metagenomic binning, comparative biology and taxonomic classification.</title>
        <authorList>
            <person name="Goeker M."/>
        </authorList>
    </citation>
    <scope>NUCLEOTIDE SEQUENCE [LARGE SCALE GENOMIC DNA]</scope>
    <source>
        <strain evidence="1 2">DSM 15140</strain>
    </source>
</reference>
<sequence length="186" mass="21683">MNFILLYGPQAVGKMTIGQELENLTGYKLFHNHMTIELVQPFFDFGTPGFRRLVNLFRNEIFNEVATSDLPGFIFTYVWAFNEQEDWEFVERVTAIFEAAGASIYYVELEADVEERLKRNTTPNRLAHKASKQNIERSQSELLSSMDTYRLNSLPGEITHKNYLRMDNTYLDAETVALRIKQTFDF</sequence>
<gene>
    <name evidence="1" type="ORF">DES48_10955</name>
</gene>
<evidence type="ECO:0000313" key="1">
    <source>
        <dbReference type="EMBL" id="RBO95218.1"/>
    </source>
</evidence>
<accession>A0A366E1A3</accession>
<dbReference type="InterPro" id="IPR027417">
    <property type="entry name" value="P-loop_NTPase"/>
</dbReference>
<dbReference type="GO" id="GO:0016301">
    <property type="term" value="F:kinase activity"/>
    <property type="evidence" value="ECO:0007669"/>
    <property type="project" value="UniProtKB-KW"/>
</dbReference>
<dbReference type="Proteomes" id="UP000252254">
    <property type="component" value="Unassembled WGS sequence"/>
</dbReference>
<dbReference type="RefSeq" id="WP_113869571.1">
    <property type="nucleotide sequence ID" value="NZ_BAABQN010000006.1"/>
</dbReference>
<name>A0A366E1A3_9BACI</name>
<keyword evidence="1" id="KW-0418">Kinase</keyword>
<dbReference type="Gene3D" id="3.40.50.300">
    <property type="entry name" value="P-loop containing nucleotide triphosphate hydrolases"/>
    <property type="match status" value="1"/>
</dbReference>
<evidence type="ECO:0000313" key="2">
    <source>
        <dbReference type="Proteomes" id="UP000252254"/>
    </source>
</evidence>
<keyword evidence="2" id="KW-1185">Reference proteome</keyword>
<dbReference type="EMBL" id="QNRI01000009">
    <property type="protein sequence ID" value="RBO95218.1"/>
    <property type="molecule type" value="Genomic_DNA"/>
</dbReference>
<proteinExistence type="predicted"/>
<keyword evidence="1" id="KW-0808">Transferase</keyword>
<dbReference type="SUPFAM" id="SSF52540">
    <property type="entry name" value="P-loop containing nucleoside triphosphate hydrolases"/>
    <property type="match status" value="1"/>
</dbReference>
<comment type="caution">
    <text evidence="1">The sequence shown here is derived from an EMBL/GenBank/DDBJ whole genome shotgun (WGS) entry which is preliminary data.</text>
</comment>
<protein>
    <submittedName>
        <fullName evidence="1">Shikimate kinase</fullName>
    </submittedName>
</protein>